<dbReference type="InterPro" id="IPR036259">
    <property type="entry name" value="MFS_trans_sf"/>
</dbReference>
<evidence type="ECO:0000256" key="5">
    <source>
        <dbReference type="SAM" id="Phobius"/>
    </source>
</evidence>
<evidence type="ECO:0000256" key="2">
    <source>
        <dbReference type="ARBA" id="ARBA00022692"/>
    </source>
</evidence>
<feature type="transmembrane region" description="Helical" evidence="5">
    <location>
        <begin position="335"/>
        <end position="362"/>
    </location>
</feature>
<feature type="transmembrane region" description="Helical" evidence="5">
    <location>
        <begin position="110"/>
        <end position="135"/>
    </location>
</feature>
<feature type="transmembrane region" description="Helical" evidence="5">
    <location>
        <begin position="450"/>
        <end position="475"/>
    </location>
</feature>
<gene>
    <name evidence="7" type="ORF">ASPCADRAFT_209953</name>
</gene>
<dbReference type="Pfam" id="PF07690">
    <property type="entry name" value="MFS_1"/>
    <property type="match status" value="1"/>
</dbReference>
<dbReference type="Gene3D" id="1.20.1250.20">
    <property type="entry name" value="MFS general substrate transporter like domains"/>
    <property type="match status" value="1"/>
</dbReference>
<feature type="transmembrane region" description="Helical" evidence="5">
    <location>
        <begin position="147"/>
        <end position="167"/>
    </location>
</feature>
<keyword evidence="2 5" id="KW-0812">Transmembrane</keyword>
<keyword evidence="8" id="KW-1185">Reference proteome</keyword>
<dbReference type="FunFam" id="1.20.1250.20:FF:000011">
    <property type="entry name" value="MFS multidrug transporter, putative"/>
    <property type="match status" value="1"/>
</dbReference>
<dbReference type="PROSITE" id="PS50850">
    <property type="entry name" value="MFS"/>
    <property type="match status" value="1"/>
</dbReference>
<accession>A0A1R3RDZ9</accession>
<feature type="domain" description="Major facilitator superfamily (MFS) profile" evidence="6">
    <location>
        <begin position="112"/>
        <end position="542"/>
    </location>
</feature>
<keyword evidence="4 5" id="KW-0472">Membrane</keyword>
<dbReference type="InterPro" id="IPR020846">
    <property type="entry name" value="MFS_dom"/>
</dbReference>
<feature type="transmembrane region" description="Helical" evidence="5">
    <location>
        <begin position="179"/>
        <end position="197"/>
    </location>
</feature>
<feature type="transmembrane region" description="Helical" evidence="5">
    <location>
        <begin position="482"/>
        <end position="504"/>
    </location>
</feature>
<dbReference type="OrthoDB" id="9986881at2759"/>
<dbReference type="VEuPathDB" id="FungiDB:ASPCADRAFT_209953"/>
<feature type="transmembrane region" description="Helical" evidence="5">
    <location>
        <begin position="203"/>
        <end position="222"/>
    </location>
</feature>
<evidence type="ECO:0000313" key="8">
    <source>
        <dbReference type="Proteomes" id="UP000188318"/>
    </source>
</evidence>
<dbReference type="SUPFAM" id="SSF103473">
    <property type="entry name" value="MFS general substrate transporter"/>
    <property type="match status" value="1"/>
</dbReference>
<dbReference type="STRING" id="602072.A0A1R3RDZ9"/>
<dbReference type="EMBL" id="KV907506">
    <property type="protein sequence ID" value="OOF92701.1"/>
    <property type="molecule type" value="Genomic_DNA"/>
</dbReference>
<evidence type="ECO:0000256" key="1">
    <source>
        <dbReference type="ARBA" id="ARBA00004141"/>
    </source>
</evidence>
<dbReference type="CDD" id="cd17323">
    <property type="entry name" value="MFS_Tpo1_MDR_like"/>
    <property type="match status" value="1"/>
</dbReference>
<proteinExistence type="predicted"/>
<dbReference type="AlphaFoldDB" id="A0A1R3RDZ9"/>
<reference evidence="8" key="1">
    <citation type="journal article" date="2017" name="Genome Biol.">
        <title>Comparative genomics reveals high biological diversity and specific adaptations in the industrially and medically important fungal genus Aspergillus.</title>
        <authorList>
            <person name="de Vries R.P."/>
            <person name="Riley R."/>
            <person name="Wiebenga A."/>
            <person name="Aguilar-Osorio G."/>
            <person name="Amillis S."/>
            <person name="Uchima C.A."/>
            <person name="Anderluh G."/>
            <person name="Asadollahi M."/>
            <person name="Askin M."/>
            <person name="Barry K."/>
            <person name="Battaglia E."/>
            <person name="Bayram O."/>
            <person name="Benocci T."/>
            <person name="Braus-Stromeyer S.A."/>
            <person name="Caldana C."/>
            <person name="Canovas D."/>
            <person name="Cerqueira G.C."/>
            <person name="Chen F."/>
            <person name="Chen W."/>
            <person name="Choi C."/>
            <person name="Clum A."/>
            <person name="Dos Santos R.A."/>
            <person name="Damasio A.R."/>
            <person name="Diallinas G."/>
            <person name="Emri T."/>
            <person name="Fekete E."/>
            <person name="Flipphi M."/>
            <person name="Freyberg S."/>
            <person name="Gallo A."/>
            <person name="Gournas C."/>
            <person name="Habgood R."/>
            <person name="Hainaut M."/>
            <person name="Harispe M.L."/>
            <person name="Henrissat B."/>
            <person name="Hilden K.S."/>
            <person name="Hope R."/>
            <person name="Hossain A."/>
            <person name="Karabika E."/>
            <person name="Karaffa L."/>
            <person name="Karanyi Z."/>
            <person name="Krasevec N."/>
            <person name="Kuo A."/>
            <person name="Kusch H."/>
            <person name="LaButti K."/>
            <person name="Lagendijk E.L."/>
            <person name="Lapidus A."/>
            <person name="Levasseur A."/>
            <person name="Lindquist E."/>
            <person name="Lipzen A."/>
            <person name="Logrieco A.F."/>
            <person name="MacCabe A."/>
            <person name="Maekelae M.R."/>
            <person name="Malavazi I."/>
            <person name="Melin P."/>
            <person name="Meyer V."/>
            <person name="Mielnichuk N."/>
            <person name="Miskei M."/>
            <person name="Molnar A.P."/>
            <person name="Mule G."/>
            <person name="Ngan C.Y."/>
            <person name="Orejas M."/>
            <person name="Orosz E."/>
            <person name="Ouedraogo J.P."/>
            <person name="Overkamp K.M."/>
            <person name="Park H.-S."/>
            <person name="Perrone G."/>
            <person name="Piumi F."/>
            <person name="Punt P.J."/>
            <person name="Ram A.F."/>
            <person name="Ramon A."/>
            <person name="Rauscher S."/>
            <person name="Record E."/>
            <person name="Riano-Pachon D.M."/>
            <person name="Robert V."/>
            <person name="Roehrig J."/>
            <person name="Ruller R."/>
            <person name="Salamov A."/>
            <person name="Salih N.S."/>
            <person name="Samson R.A."/>
            <person name="Sandor E."/>
            <person name="Sanguinetti M."/>
            <person name="Schuetze T."/>
            <person name="Sepcic K."/>
            <person name="Shelest E."/>
            <person name="Sherlock G."/>
            <person name="Sophianopoulou V."/>
            <person name="Squina F.M."/>
            <person name="Sun H."/>
            <person name="Susca A."/>
            <person name="Todd R.B."/>
            <person name="Tsang A."/>
            <person name="Unkles S.E."/>
            <person name="van de Wiele N."/>
            <person name="van Rossen-Uffink D."/>
            <person name="Oliveira J.V."/>
            <person name="Vesth T.C."/>
            <person name="Visser J."/>
            <person name="Yu J.-H."/>
            <person name="Zhou M."/>
            <person name="Andersen M.R."/>
            <person name="Archer D.B."/>
            <person name="Baker S.E."/>
            <person name="Benoit I."/>
            <person name="Brakhage A.A."/>
            <person name="Braus G.H."/>
            <person name="Fischer R."/>
            <person name="Frisvad J.C."/>
            <person name="Goldman G.H."/>
            <person name="Houbraken J."/>
            <person name="Oakley B."/>
            <person name="Pocsi I."/>
            <person name="Scazzocchio C."/>
            <person name="Seiboth B."/>
            <person name="vanKuyk P.A."/>
            <person name="Wortman J."/>
            <person name="Dyer P.S."/>
            <person name="Grigoriev I.V."/>
        </authorList>
    </citation>
    <scope>NUCLEOTIDE SEQUENCE [LARGE SCALE GENOMIC DNA]</scope>
    <source>
        <strain evidence="8">ITEM 5010</strain>
    </source>
</reference>
<dbReference type="PANTHER" id="PTHR23502:SF138">
    <property type="entry name" value="MAJOR FACILITATOR SUPERFAMILY (MFS) PROFILE DOMAIN-CONTAINING PROTEIN-RELATED"/>
    <property type="match status" value="1"/>
</dbReference>
<feature type="transmembrane region" description="Helical" evidence="5">
    <location>
        <begin position="422"/>
        <end position="444"/>
    </location>
</feature>
<evidence type="ECO:0000256" key="3">
    <source>
        <dbReference type="ARBA" id="ARBA00022989"/>
    </source>
</evidence>
<feature type="transmembrane region" description="Helical" evidence="5">
    <location>
        <begin position="234"/>
        <end position="255"/>
    </location>
</feature>
<dbReference type="OMA" id="FNNHHRG"/>
<dbReference type="InterPro" id="IPR011701">
    <property type="entry name" value="MFS"/>
</dbReference>
<feature type="transmembrane region" description="Helical" evidence="5">
    <location>
        <begin position="382"/>
        <end position="401"/>
    </location>
</feature>
<evidence type="ECO:0000313" key="7">
    <source>
        <dbReference type="EMBL" id="OOF92701.1"/>
    </source>
</evidence>
<evidence type="ECO:0000256" key="4">
    <source>
        <dbReference type="ARBA" id="ARBA00023136"/>
    </source>
</evidence>
<organism evidence="7 8">
    <name type="scientific">Aspergillus carbonarius (strain ITEM 5010)</name>
    <dbReference type="NCBI Taxonomy" id="602072"/>
    <lineage>
        <taxon>Eukaryota</taxon>
        <taxon>Fungi</taxon>
        <taxon>Dikarya</taxon>
        <taxon>Ascomycota</taxon>
        <taxon>Pezizomycotina</taxon>
        <taxon>Eurotiomycetes</taxon>
        <taxon>Eurotiomycetidae</taxon>
        <taxon>Eurotiales</taxon>
        <taxon>Aspergillaceae</taxon>
        <taxon>Aspergillus</taxon>
        <taxon>Aspergillus subgen. Circumdati</taxon>
    </lineage>
</organism>
<dbReference type="Proteomes" id="UP000188318">
    <property type="component" value="Unassembled WGS sequence"/>
</dbReference>
<sequence length="562" mass="61494">MNRLHHDTYEAEGDEASIAEHISVSHRRGSQVGASGLHGSIEIERINTYRLQQQLTIGSSRSRVPQDQWLPLGAGKPYPPPLPDSEAYVVEFEGADDPMHPHNWPMKRRVILGSLLTSCALVTAYCSAVFATAASGAMKELGFGEEVAALGTTLYVLGFSAGPTVWAPGSELLGRRWPLLIGMFGFDIFTIACATAKDTQTLMLCRFFAGFFAASIIALVPASLSDVFNNHHRGVAIAMYTMSVFTGPFTAPFIGGFTASSHLGWRWTLYVPAIVGFFCFVLIVFFTEETYAPIILVQKAAILRRQTRNWGIHARQDELEVTFREMVTKNLARPFLILFTEPIAFLLTLYMSFIYGLTYALLEAYPIVFEGTYGMAGGVAGLPFIGLIVGEIAGSTFVLSMSGSYSRKLVANNGVSVPEWRLPPCIVGGAVFAGGLFWFGWTGWNSSIHWMAPTAAGVAVGFGLTSIFMQCFNYILDTYSKFAASAFAANTMMRSMVGAVFPLFTRQMFNNLGIQWAGTLLGCIGVVMIPIPVMFYLYGGRLRQKSKLAPAMEPVQEEIKQA</sequence>
<dbReference type="PANTHER" id="PTHR23502">
    <property type="entry name" value="MAJOR FACILITATOR SUPERFAMILY"/>
    <property type="match status" value="1"/>
</dbReference>
<name>A0A1R3RDZ9_ASPC5</name>
<protein>
    <recommendedName>
        <fullName evidence="6">Major facilitator superfamily (MFS) profile domain-containing protein</fullName>
    </recommendedName>
</protein>
<comment type="subcellular location">
    <subcellularLocation>
        <location evidence="1">Membrane</location>
        <topology evidence="1">Multi-pass membrane protein</topology>
    </subcellularLocation>
</comment>
<evidence type="ECO:0000259" key="6">
    <source>
        <dbReference type="PROSITE" id="PS50850"/>
    </source>
</evidence>
<keyword evidence="3 5" id="KW-1133">Transmembrane helix</keyword>
<feature type="transmembrane region" description="Helical" evidence="5">
    <location>
        <begin position="267"/>
        <end position="286"/>
    </location>
</feature>
<dbReference type="GO" id="GO:0005886">
    <property type="term" value="C:plasma membrane"/>
    <property type="evidence" value="ECO:0007669"/>
    <property type="project" value="TreeGrafter"/>
</dbReference>
<feature type="transmembrane region" description="Helical" evidence="5">
    <location>
        <begin position="516"/>
        <end position="538"/>
    </location>
</feature>
<dbReference type="GO" id="GO:0022857">
    <property type="term" value="F:transmembrane transporter activity"/>
    <property type="evidence" value="ECO:0007669"/>
    <property type="project" value="InterPro"/>
</dbReference>